<evidence type="ECO:0000256" key="8">
    <source>
        <dbReference type="ARBA" id="ARBA00023224"/>
    </source>
</evidence>
<gene>
    <name evidence="12" type="ORF">CHS0354_029877</name>
</gene>
<keyword evidence="8 9" id="KW-0807">Transducer</keyword>
<dbReference type="GO" id="GO:0005886">
    <property type="term" value="C:plasma membrane"/>
    <property type="evidence" value="ECO:0007669"/>
    <property type="project" value="UniProtKB-SubCell"/>
</dbReference>
<dbReference type="PRINTS" id="PR00237">
    <property type="entry name" value="GPCRRHODOPSN"/>
</dbReference>
<reference evidence="12" key="2">
    <citation type="journal article" date="2021" name="Genome Biol. Evol.">
        <title>Developing a high-quality reference genome for a parasitic bivalve with doubly uniparental inheritance (Bivalvia: Unionida).</title>
        <authorList>
            <person name="Smith C.H."/>
        </authorList>
    </citation>
    <scope>NUCLEOTIDE SEQUENCE</scope>
    <source>
        <strain evidence="12">CHS0354</strain>
        <tissue evidence="12">Mantle</tissue>
    </source>
</reference>
<feature type="transmembrane region" description="Helical" evidence="10">
    <location>
        <begin position="40"/>
        <end position="66"/>
    </location>
</feature>
<dbReference type="SUPFAM" id="SSF81321">
    <property type="entry name" value="Family A G protein-coupled receptor-like"/>
    <property type="match status" value="1"/>
</dbReference>
<comment type="caution">
    <text evidence="12">The sequence shown here is derived from an EMBL/GenBank/DDBJ whole genome shotgun (WGS) entry which is preliminary data.</text>
</comment>
<evidence type="ECO:0000256" key="5">
    <source>
        <dbReference type="ARBA" id="ARBA00023040"/>
    </source>
</evidence>
<evidence type="ECO:0000256" key="4">
    <source>
        <dbReference type="ARBA" id="ARBA00022989"/>
    </source>
</evidence>
<evidence type="ECO:0000256" key="9">
    <source>
        <dbReference type="RuleBase" id="RU000688"/>
    </source>
</evidence>
<evidence type="ECO:0000313" key="12">
    <source>
        <dbReference type="EMBL" id="KAK3609837.1"/>
    </source>
</evidence>
<keyword evidence="6 10" id="KW-0472">Membrane</keyword>
<dbReference type="EMBL" id="JAEAOA010001782">
    <property type="protein sequence ID" value="KAK3609837.1"/>
    <property type="molecule type" value="Genomic_DNA"/>
</dbReference>
<evidence type="ECO:0000256" key="3">
    <source>
        <dbReference type="ARBA" id="ARBA00022692"/>
    </source>
</evidence>
<feature type="transmembrane region" description="Helical" evidence="10">
    <location>
        <begin position="206"/>
        <end position="231"/>
    </location>
</feature>
<dbReference type="PROSITE" id="PS00237">
    <property type="entry name" value="G_PROTEIN_RECEP_F1_1"/>
    <property type="match status" value="1"/>
</dbReference>
<evidence type="ECO:0000259" key="11">
    <source>
        <dbReference type="PROSITE" id="PS50262"/>
    </source>
</evidence>
<evidence type="ECO:0000256" key="2">
    <source>
        <dbReference type="ARBA" id="ARBA00022475"/>
    </source>
</evidence>
<organism evidence="12 13">
    <name type="scientific">Potamilus streckersoni</name>
    <dbReference type="NCBI Taxonomy" id="2493646"/>
    <lineage>
        <taxon>Eukaryota</taxon>
        <taxon>Metazoa</taxon>
        <taxon>Spiralia</taxon>
        <taxon>Lophotrochozoa</taxon>
        <taxon>Mollusca</taxon>
        <taxon>Bivalvia</taxon>
        <taxon>Autobranchia</taxon>
        <taxon>Heteroconchia</taxon>
        <taxon>Palaeoheterodonta</taxon>
        <taxon>Unionida</taxon>
        <taxon>Unionoidea</taxon>
        <taxon>Unionidae</taxon>
        <taxon>Ambleminae</taxon>
        <taxon>Lampsilini</taxon>
        <taxon>Potamilus</taxon>
    </lineage>
</organism>
<dbReference type="PROSITE" id="PS50262">
    <property type="entry name" value="G_PROTEIN_RECEP_F1_2"/>
    <property type="match status" value="1"/>
</dbReference>
<feature type="domain" description="G-protein coupled receptors family 1 profile" evidence="11">
    <location>
        <begin position="58"/>
        <end position="303"/>
    </location>
</feature>
<keyword evidence="13" id="KW-1185">Reference proteome</keyword>
<name>A0AAE0TG96_9BIVA</name>
<evidence type="ECO:0000256" key="10">
    <source>
        <dbReference type="SAM" id="Phobius"/>
    </source>
</evidence>
<dbReference type="Pfam" id="PF00001">
    <property type="entry name" value="7tm_1"/>
    <property type="match status" value="1"/>
</dbReference>
<feature type="transmembrane region" description="Helical" evidence="10">
    <location>
        <begin position="78"/>
        <end position="99"/>
    </location>
</feature>
<feature type="transmembrane region" description="Helical" evidence="10">
    <location>
        <begin position="286"/>
        <end position="306"/>
    </location>
</feature>
<keyword evidence="2" id="KW-1003">Cell membrane</keyword>
<dbReference type="InterPro" id="IPR000276">
    <property type="entry name" value="GPCR_Rhodpsn"/>
</dbReference>
<dbReference type="InterPro" id="IPR017452">
    <property type="entry name" value="GPCR_Rhodpsn_7TM"/>
</dbReference>
<dbReference type="GO" id="GO:0004930">
    <property type="term" value="F:G protein-coupled receptor activity"/>
    <property type="evidence" value="ECO:0007669"/>
    <property type="project" value="UniProtKB-KW"/>
</dbReference>
<accession>A0AAE0TG96</accession>
<dbReference type="Gene3D" id="1.20.1070.10">
    <property type="entry name" value="Rhodopsin 7-helix transmembrane proteins"/>
    <property type="match status" value="1"/>
</dbReference>
<keyword evidence="7 9" id="KW-0675">Receptor</keyword>
<comment type="similarity">
    <text evidence="9">Belongs to the G-protein coupled receptor 1 family.</text>
</comment>
<dbReference type="SMART" id="SM01381">
    <property type="entry name" value="7TM_GPCR_Srsx"/>
    <property type="match status" value="1"/>
</dbReference>
<dbReference type="Proteomes" id="UP001195483">
    <property type="component" value="Unassembled WGS sequence"/>
</dbReference>
<proteinExistence type="inferred from homology"/>
<dbReference type="AlphaFoldDB" id="A0AAE0TG96"/>
<reference evidence="12" key="3">
    <citation type="submission" date="2023-05" db="EMBL/GenBank/DDBJ databases">
        <authorList>
            <person name="Smith C.H."/>
        </authorList>
    </citation>
    <scope>NUCLEOTIDE SEQUENCE</scope>
    <source>
        <strain evidence="12">CHS0354</strain>
        <tissue evidence="12">Mantle</tissue>
    </source>
</reference>
<keyword evidence="4 10" id="KW-1133">Transmembrane helix</keyword>
<feature type="transmembrane region" description="Helical" evidence="10">
    <location>
        <begin position="119"/>
        <end position="139"/>
    </location>
</feature>
<dbReference type="PANTHER" id="PTHR24228">
    <property type="entry name" value="B2 BRADYKININ RECEPTOR/ANGIOTENSIN II RECEPTOR"/>
    <property type="match status" value="1"/>
</dbReference>
<evidence type="ECO:0000313" key="13">
    <source>
        <dbReference type="Proteomes" id="UP001195483"/>
    </source>
</evidence>
<evidence type="ECO:0000256" key="6">
    <source>
        <dbReference type="ARBA" id="ARBA00023136"/>
    </source>
</evidence>
<sequence length="351" mass="39222">MSSVIAEVSMLVSNDTISTSDVVDDSVFGRHEFLKEKPHIVIPTIIIVSIASVTGTFGNILILMAVATFKKLRSIESIFIVNLAISDMFVTAITDPMNIVAKLEGEEFFNSIPGLCQTMGSLCTISCIGSLMSIGSLSFNRYIYICHQHLYTKVFSKRNCICLCICFYIFGVFLVLLNVAGLGDHQFDRKAILCIWDRMATHKFTIFFSVVLVWVPMILIGVCYSLIYRFVSQHRKNISSSGQRNVKTQLAKTLFIIYAVFSTCWIPYALAIAVDYDDSFSHEAHSYIATFAHLHPSVNWIVYYITNKNFRTAFNSILCICRDTAKQKAGDTKVSATVSQGDSSNTTDTKL</sequence>
<feature type="transmembrane region" description="Helical" evidence="10">
    <location>
        <begin position="160"/>
        <end position="180"/>
    </location>
</feature>
<dbReference type="CDD" id="cd00637">
    <property type="entry name" value="7tm_classA_rhodopsin-like"/>
    <property type="match status" value="1"/>
</dbReference>
<feature type="transmembrane region" description="Helical" evidence="10">
    <location>
        <begin position="252"/>
        <end position="274"/>
    </location>
</feature>
<protein>
    <recommendedName>
        <fullName evidence="11">G-protein coupled receptors family 1 profile domain-containing protein</fullName>
    </recommendedName>
</protein>
<keyword evidence="3 9" id="KW-0812">Transmembrane</keyword>
<reference evidence="12" key="1">
    <citation type="journal article" date="2021" name="Genome Biol. Evol.">
        <title>A High-Quality Reference Genome for a Parasitic Bivalve with Doubly Uniparental Inheritance (Bivalvia: Unionida).</title>
        <authorList>
            <person name="Smith C.H."/>
        </authorList>
    </citation>
    <scope>NUCLEOTIDE SEQUENCE</scope>
    <source>
        <strain evidence="12">CHS0354</strain>
    </source>
</reference>
<evidence type="ECO:0000256" key="7">
    <source>
        <dbReference type="ARBA" id="ARBA00023170"/>
    </source>
</evidence>
<comment type="subcellular location">
    <subcellularLocation>
        <location evidence="1">Cell membrane</location>
        <topology evidence="1">Multi-pass membrane protein</topology>
    </subcellularLocation>
</comment>
<dbReference type="PANTHER" id="PTHR24228:SF75">
    <property type="entry name" value="G-PROTEIN COUPLED RECEPTORS FAMILY 1 PROFILE DOMAIN-CONTAINING PROTEIN"/>
    <property type="match status" value="1"/>
</dbReference>
<evidence type="ECO:0000256" key="1">
    <source>
        <dbReference type="ARBA" id="ARBA00004651"/>
    </source>
</evidence>
<keyword evidence="5 9" id="KW-0297">G-protein coupled receptor</keyword>